<protein>
    <submittedName>
        <fullName evidence="1">Uncharacterized protein</fullName>
    </submittedName>
</protein>
<proteinExistence type="predicted"/>
<name>A0A0A9FB18_ARUDO</name>
<evidence type="ECO:0000313" key="1">
    <source>
        <dbReference type="EMBL" id="JAE05458.1"/>
    </source>
</evidence>
<dbReference type="EMBL" id="GBRH01192438">
    <property type="protein sequence ID" value="JAE05458.1"/>
    <property type="molecule type" value="Transcribed_RNA"/>
</dbReference>
<sequence length="22" mass="2652">MPPFYPLYVIFVQGLDMFLECE</sequence>
<dbReference type="AlphaFoldDB" id="A0A0A9FB18"/>
<accession>A0A0A9FB18</accession>
<reference evidence="1" key="2">
    <citation type="journal article" date="2015" name="Data Brief">
        <title>Shoot transcriptome of the giant reed, Arundo donax.</title>
        <authorList>
            <person name="Barrero R.A."/>
            <person name="Guerrero F.D."/>
            <person name="Moolhuijzen P."/>
            <person name="Goolsby J.A."/>
            <person name="Tidwell J."/>
            <person name="Bellgard S.E."/>
            <person name="Bellgard M.I."/>
        </authorList>
    </citation>
    <scope>NUCLEOTIDE SEQUENCE</scope>
    <source>
        <tissue evidence="1">Shoot tissue taken approximately 20 cm above the soil surface</tissue>
    </source>
</reference>
<reference evidence="1" key="1">
    <citation type="submission" date="2014-09" db="EMBL/GenBank/DDBJ databases">
        <authorList>
            <person name="Magalhaes I.L.F."/>
            <person name="Oliveira U."/>
            <person name="Santos F.R."/>
            <person name="Vidigal T.H.D.A."/>
            <person name="Brescovit A.D."/>
            <person name="Santos A.J."/>
        </authorList>
    </citation>
    <scope>NUCLEOTIDE SEQUENCE</scope>
    <source>
        <tissue evidence="1">Shoot tissue taken approximately 20 cm above the soil surface</tissue>
    </source>
</reference>
<organism evidence="1">
    <name type="scientific">Arundo donax</name>
    <name type="common">Giant reed</name>
    <name type="synonym">Donax arundinaceus</name>
    <dbReference type="NCBI Taxonomy" id="35708"/>
    <lineage>
        <taxon>Eukaryota</taxon>
        <taxon>Viridiplantae</taxon>
        <taxon>Streptophyta</taxon>
        <taxon>Embryophyta</taxon>
        <taxon>Tracheophyta</taxon>
        <taxon>Spermatophyta</taxon>
        <taxon>Magnoliopsida</taxon>
        <taxon>Liliopsida</taxon>
        <taxon>Poales</taxon>
        <taxon>Poaceae</taxon>
        <taxon>PACMAD clade</taxon>
        <taxon>Arundinoideae</taxon>
        <taxon>Arundineae</taxon>
        <taxon>Arundo</taxon>
    </lineage>
</organism>